<evidence type="ECO:0000313" key="3">
    <source>
        <dbReference type="EMBL" id="TYK22424.1"/>
    </source>
</evidence>
<evidence type="ECO:0000313" key="5">
    <source>
        <dbReference type="Proteomes" id="UP000321947"/>
    </source>
</evidence>
<name>A0A5A7VGN3_CUCMM</name>
<gene>
    <name evidence="3" type="ORF">E5676_scaffold530G00190</name>
    <name evidence="2" type="ORF">E6C27_scaffold50G00420</name>
</gene>
<sequence length="392" mass="45136">MITNFIRAQYGGSSQTSFMYSKLYTKRIDNLRMLLGYQPPKFQQIYGKGNSKQHIGNFVETYIEKHREGIYGRKHDLAEVLQKEGKKQPIQLLECKRPEQAGKVDDPNYCKYHRVIGHQVEKCFVLKELILRLARKKKIVLDLEEEVAPDDPQGEERSDEEDDEGRGNKAQKNKKKKKTRKPKLVHKEDMDFARPQCLVTLADFFPIFRMKTQKSLCVMLSTQWRKKHPSKITREEGVSKQLSRFNVDDLLSLSQETKTILINALLNLEASSLSAPTATYKSAPYCMSIHFSNEDFLLGSKLHNRPLYVSGCVREQRVDQILINNGSDANIMSKSTMRTSNWRPLQEEGGLPMQRCIGRCQIYVKSDYVDAKMDVDKSIMRDLCIIKGTSDA</sequence>
<dbReference type="Proteomes" id="UP000321393">
    <property type="component" value="Unassembled WGS sequence"/>
</dbReference>
<protein>
    <submittedName>
        <fullName evidence="2">Ty3-gypsy retrotransposon protein</fullName>
    </submittedName>
</protein>
<feature type="compositionally biased region" description="Basic residues" evidence="1">
    <location>
        <begin position="169"/>
        <end position="184"/>
    </location>
</feature>
<dbReference type="AlphaFoldDB" id="A0A5A7VGN3"/>
<evidence type="ECO:0000313" key="4">
    <source>
        <dbReference type="Proteomes" id="UP000321393"/>
    </source>
</evidence>
<accession>A0A5A7VGN3</accession>
<feature type="compositionally biased region" description="Acidic residues" evidence="1">
    <location>
        <begin position="146"/>
        <end position="164"/>
    </location>
</feature>
<comment type="caution">
    <text evidence="2">The sequence shown here is derived from an EMBL/GenBank/DDBJ whole genome shotgun (WGS) entry which is preliminary data.</text>
</comment>
<dbReference type="OrthoDB" id="675927at2759"/>
<dbReference type="PANTHER" id="PTHR33437:SF2">
    <property type="entry name" value="OS06G0361200 PROTEIN"/>
    <property type="match status" value="1"/>
</dbReference>
<dbReference type="PANTHER" id="PTHR33437">
    <property type="entry name" value="OS06G0361200 PROTEIN"/>
    <property type="match status" value="1"/>
</dbReference>
<dbReference type="EMBL" id="SSTD01005046">
    <property type="protein sequence ID" value="TYK22424.1"/>
    <property type="molecule type" value="Genomic_DNA"/>
</dbReference>
<dbReference type="Proteomes" id="UP000321947">
    <property type="component" value="Unassembled WGS sequence"/>
</dbReference>
<organism evidence="2 4">
    <name type="scientific">Cucumis melo var. makuwa</name>
    <name type="common">Oriental melon</name>
    <dbReference type="NCBI Taxonomy" id="1194695"/>
    <lineage>
        <taxon>Eukaryota</taxon>
        <taxon>Viridiplantae</taxon>
        <taxon>Streptophyta</taxon>
        <taxon>Embryophyta</taxon>
        <taxon>Tracheophyta</taxon>
        <taxon>Spermatophyta</taxon>
        <taxon>Magnoliopsida</taxon>
        <taxon>eudicotyledons</taxon>
        <taxon>Gunneridae</taxon>
        <taxon>Pentapetalae</taxon>
        <taxon>rosids</taxon>
        <taxon>fabids</taxon>
        <taxon>Cucurbitales</taxon>
        <taxon>Cucurbitaceae</taxon>
        <taxon>Benincaseae</taxon>
        <taxon>Cucumis</taxon>
    </lineage>
</organism>
<evidence type="ECO:0000256" key="1">
    <source>
        <dbReference type="SAM" id="MobiDB-lite"/>
    </source>
</evidence>
<evidence type="ECO:0000313" key="2">
    <source>
        <dbReference type="EMBL" id="KAA0067522.1"/>
    </source>
</evidence>
<reference evidence="4 5" key="1">
    <citation type="submission" date="2019-08" db="EMBL/GenBank/DDBJ databases">
        <title>Draft genome sequences of two oriental melons (Cucumis melo L. var makuwa).</title>
        <authorList>
            <person name="Kwon S.-Y."/>
        </authorList>
    </citation>
    <scope>NUCLEOTIDE SEQUENCE [LARGE SCALE GENOMIC DNA]</scope>
    <source>
        <strain evidence="5">cv. Chang Bougi</strain>
        <strain evidence="4">cv. SW 3</strain>
        <tissue evidence="2">Leaf</tissue>
    </source>
</reference>
<dbReference type="EMBL" id="SSTE01000540">
    <property type="protein sequence ID" value="KAA0067522.1"/>
    <property type="molecule type" value="Genomic_DNA"/>
</dbReference>
<feature type="region of interest" description="Disordered" evidence="1">
    <location>
        <begin position="146"/>
        <end position="186"/>
    </location>
</feature>
<proteinExistence type="predicted"/>